<dbReference type="Gene3D" id="3.40.50.300">
    <property type="entry name" value="P-loop containing nucleotide triphosphate hydrolases"/>
    <property type="match status" value="1"/>
</dbReference>
<evidence type="ECO:0000313" key="3">
    <source>
        <dbReference type="EMBL" id="KAA5821969.1"/>
    </source>
</evidence>
<feature type="domain" description="Endonuclease GajA/Old nuclease/RecF-like AAA" evidence="1">
    <location>
        <begin position="4"/>
        <end position="314"/>
    </location>
</feature>
<dbReference type="InterPro" id="IPR051396">
    <property type="entry name" value="Bact_Antivir_Def_Nuclease"/>
</dbReference>
<sequence length="521" mass="60477">MKIIKKIRLLNFKKFETFEVSFDDEINLLIGDNESGKSTILTALDLVMRGSRNKVETIGLDSLFNTKVINEFLNSDRNLNKLPELRVELYLNEQNNEITNGNNNLDKKPNDGVRLVCKPNEEYSESIKDVLKKTECLFPFEYYSISFTTFNDIPYNGYNKHLKHILIDNSLTSNEYAMKEYVKDIYNSKLLNTSEKFQHQHEYRNHKEDFKNKAFKNINERLENDYKFAIKSNSKSNVESDLIIYEGDISIDNKGKGKQSIIKTSLALSKSAEDFDAVLLEEPENHLSHTNMKNLIQEVVNSTGKQIFVATHSDLVSTRLDLRKSILLNSSSKNRIKLEDLSEDTAKFFIKAPDNNILEFILSDKVILVEGDAEFILLEALYKKKTNKSLIENNIHVISVGGTSFPRYLDIAKLLDIKTAVITDNDKNYKEKITNRYSKYNIDNISVFADKDEKRYTFEICIYEDNVEICEELFSTKRRKLSVQEYMLKDKAEVAFQLLENKSNDLKIPEYIEKAFEWINN</sequence>
<dbReference type="EMBL" id="VWRS01000010">
    <property type="protein sequence ID" value="KAA5821969.1"/>
    <property type="molecule type" value="Genomic_DNA"/>
</dbReference>
<evidence type="ECO:0000313" key="4">
    <source>
        <dbReference type="EMBL" id="TSJ73253.1"/>
    </source>
</evidence>
<reference evidence="3 6" key="1">
    <citation type="journal article" date="2015" name="Int. J. Syst. Evol. Microbiol.">
        <title>Algibacter amylolyticus sp. nov., isolated from intertidal sediment.</title>
        <authorList>
            <person name="Zhang D.C."/>
            <person name="Wu J."/>
            <person name="Neuner K."/>
            <person name="Yao J."/>
            <person name="Margesin R."/>
        </authorList>
    </citation>
    <scope>NUCLEOTIDE SEQUENCE [LARGE SCALE GENOMIC DNA]</scope>
    <source>
        <strain evidence="3 6">RU-4-M-4</strain>
    </source>
</reference>
<gene>
    <name evidence="3" type="ORF">F2B50_15805</name>
    <name evidence="4" type="ORF">FPF71_15805</name>
</gene>
<dbReference type="InterPro" id="IPR041685">
    <property type="entry name" value="AAA_GajA/Old/RecF-like"/>
</dbReference>
<keyword evidence="5" id="KW-1185">Reference proteome</keyword>
<dbReference type="Proteomes" id="UP000315145">
    <property type="component" value="Unassembled WGS sequence"/>
</dbReference>
<dbReference type="InterPro" id="IPR027417">
    <property type="entry name" value="P-loop_NTPase"/>
</dbReference>
<proteinExistence type="predicted"/>
<evidence type="ECO:0000259" key="2">
    <source>
        <dbReference type="Pfam" id="PF20469"/>
    </source>
</evidence>
<dbReference type="PANTHER" id="PTHR43581:SF4">
    <property type="entry name" value="ATP_GTP PHOSPHATASE"/>
    <property type="match status" value="1"/>
</dbReference>
<dbReference type="OrthoDB" id="9792800at2"/>
<feature type="domain" description="OLD protein-like TOPRIM" evidence="2">
    <location>
        <begin position="362"/>
        <end position="426"/>
    </location>
</feature>
<name>A0A5M7AXP2_9FLAO</name>
<comment type="caution">
    <text evidence="3">The sequence shown here is derived from an EMBL/GenBank/DDBJ whole genome shotgun (WGS) entry which is preliminary data.</text>
</comment>
<dbReference type="EMBL" id="VMBF01000010">
    <property type="protein sequence ID" value="TSJ73253.1"/>
    <property type="molecule type" value="Genomic_DNA"/>
</dbReference>
<dbReference type="AlphaFoldDB" id="A0A5M7AXP2"/>
<protein>
    <submittedName>
        <fullName evidence="3">AAA family ATPase</fullName>
    </submittedName>
</protein>
<dbReference type="Pfam" id="PF13175">
    <property type="entry name" value="AAA_15"/>
    <property type="match status" value="1"/>
</dbReference>
<dbReference type="InterPro" id="IPR034139">
    <property type="entry name" value="TOPRIM_OLD"/>
</dbReference>
<organism evidence="3 6">
    <name type="scientific">Algibacter amylolyticus</name>
    <dbReference type="NCBI Taxonomy" id="1608400"/>
    <lineage>
        <taxon>Bacteria</taxon>
        <taxon>Pseudomonadati</taxon>
        <taxon>Bacteroidota</taxon>
        <taxon>Flavobacteriia</taxon>
        <taxon>Flavobacteriales</taxon>
        <taxon>Flavobacteriaceae</taxon>
        <taxon>Algibacter</taxon>
    </lineage>
</organism>
<evidence type="ECO:0000259" key="1">
    <source>
        <dbReference type="Pfam" id="PF13175"/>
    </source>
</evidence>
<dbReference type="SUPFAM" id="SSF52540">
    <property type="entry name" value="P-loop containing nucleoside triphosphate hydrolases"/>
    <property type="match status" value="1"/>
</dbReference>
<evidence type="ECO:0000313" key="6">
    <source>
        <dbReference type="Proteomes" id="UP000322315"/>
    </source>
</evidence>
<reference evidence="4 5" key="2">
    <citation type="submission" date="2019-07" db="EMBL/GenBank/DDBJ databases">
        <title>Algibacter marinivivus sp. nov., isolated from the surface of a marine red alga.</title>
        <authorList>
            <person name="Zhong X."/>
            <person name="Xu W."/>
            <person name="Zhang Y."/>
            <person name="Zhang Q."/>
            <person name="Du Z."/>
        </authorList>
    </citation>
    <scope>NUCLEOTIDE SEQUENCE [LARGE SCALE GENOMIC DNA]</scope>
    <source>
        <strain evidence="4 5">RU-4-M-4</strain>
    </source>
</reference>
<dbReference type="Pfam" id="PF20469">
    <property type="entry name" value="OLD-like_TOPRIM"/>
    <property type="match status" value="1"/>
</dbReference>
<dbReference type="RefSeq" id="WP_144117896.1">
    <property type="nucleotide sequence ID" value="NZ_JACHGE010000008.1"/>
</dbReference>
<accession>A0A5M7AXP2</accession>
<reference evidence="3" key="3">
    <citation type="submission" date="2019-09" db="EMBL/GenBank/DDBJ databases">
        <authorList>
            <person name="Zhang D.-C."/>
        </authorList>
    </citation>
    <scope>NUCLEOTIDE SEQUENCE</scope>
    <source>
        <strain evidence="3">RU-4-M-4</strain>
    </source>
</reference>
<dbReference type="PANTHER" id="PTHR43581">
    <property type="entry name" value="ATP/GTP PHOSPHATASE"/>
    <property type="match status" value="1"/>
</dbReference>
<dbReference type="Proteomes" id="UP000322315">
    <property type="component" value="Unassembled WGS sequence"/>
</dbReference>
<evidence type="ECO:0000313" key="5">
    <source>
        <dbReference type="Proteomes" id="UP000315145"/>
    </source>
</evidence>
<dbReference type="CDD" id="cd01026">
    <property type="entry name" value="TOPRIM_OLD"/>
    <property type="match status" value="1"/>
</dbReference>